<feature type="region of interest" description="Disordered" evidence="1">
    <location>
        <begin position="238"/>
        <end position="300"/>
    </location>
</feature>
<sequence>MAPPAASGKSKAASRSNYSNSTKAVINSAPVANANRRKTMSSELTLPPPPKEAKTGTDDTLFQGDRELWLAKRLMDPEIYLPLQAGKENSVLPGVRYRTKAAVHRQLASEFNQQEEHAGFLVDEGKIKNKIAKMLQHFKAAHRLRHSLTSGGMEESTWRDTVKEKYTHYFVLEPVWASVCSDGVTFYTDPSSNLHENVIANGPHSTQHHSDEGSEDERNYVDAWSELDQGMMDVTAAAEDADAEDGVDVEEDEARERTSRDRHHSVNRATPGPESQGIIESQTNHDEQPKGGTKCKEQQQRPISSLLNVLNALGRYEIDARKETEMRQMDLIQKTKLAEIELRKAIRLAEINAVTKQEKVVLDHKRELLLERERRMLAKEKELEKLLEIARKQLGGYQTQSTTHSTPLQNKSRSPTPVGQSE</sequence>
<gene>
    <name evidence="2" type="ORF">MVEG_11227</name>
</gene>
<feature type="region of interest" description="Disordered" evidence="1">
    <location>
        <begin position="394"/>
        <end position="422"/>
    </location>
</feature>
<dbReference type="AlphaFoldDB" id="A0A086TML5"/>
<feature type="compositionally biased region" description="Polar residues" evidence="1">
    <location>
        <begin position="396"/>
        <end position="422"/>
    </location>
</feature>
<protein>
    <submittedName>
        <fullName evidence="2">Uncharacterized protein</fullName>
    </submittedName>
</protein>
<reference evidence="2 3" key="1">
    <citation type="submission" date="2011-02" db="EMBL/GenBank/DDBJ databases">
        <title>The Genome Sequence of Mortierella verticillata NRRL 6337.</title>
        <authorList>
            <consortium name="The Broad Institute Genome Sequencing Platform"/>
            <person name="Russ C."/>
            <person name="Cuomo C."/>
            <person name="Burger G."/>
            <person name="Gray M.W."/>
            <person name="Holland P.W.H."/>
            <person name="King N."/>
            <person name="Lang F.B.F."/>
            <person name="Roger A.J."/>
            <person name="Ruiz-Trillo I."/>
            <person name="Young S.K."/>
            <person name="Zeng Q."/>
            <person name="Gargeya S."/>
            <person name="Alvarado L."/>
            <person name="Berlin A."/>
            <person name="Chapman S.B."/>
            <person name="Chen Z."/>
            <person name="Freedman E."/>
            <person name="Gellesch M."/>
            <person name="Goldberg J."/>
            <person name="Griggs A."/>
            <person name="Gujja S."/>
            <person name="Heilman E."/>
            <person name="Heiman D."/>
            <person name="Howarth C."/>
            <person name="Mehta T."/>
            <person name="Neiman D."/>
            <person name="Pearson M."/>
            <person name="Roberts A."/>
            <person name="Saif S."/>
            <person name="Shea T."/>
            <person name="Shenoy N."/>
            <person name="Sisk P."/>
            <person name="Stolte C."/>
            <person name="Sykes S."/>
            <person name="White J."/>
            <person name="Yandava C."/>
            <person name="Haas B."/>
            <person name="Nusbaum C."/>
            <person name="Birren B."/>
        </authorList>
    </citation>
    <scope>NUCLEOTIDE SEQUENCE [LARGE SCALE GENOMIC DNA]</scope>
    <source>
        <strain evidence="2 3">NRRL 6337</strain>
    </source>
</reference>
<feature type="compositionally biased region" description="Basic and acidic residues" evidence="1">
    <location>
        <begin position="208"/>
        <end position="217"/>
    </location>
</feature>
<feature type="compositionally biased region" description="Low complexity" evidence="1">
    <location>
        <begin position="1"/>
        <end position="16"/>
    </location>
</feature>
<keyword evidence="3" id="KW-1185">Reference proteome</keyword>
<name>A0A086TML5_9FUNG</name>
<evidence type="ECO:0000313" key="2">
    <source>
        <dbReference type="EMBL" id="KFH63192.1"/>
    </source>
</evidence>
<feature type="region of interest" description="Disordered" evidence="1">
    <location>
        <begin position="1"/>
        <end position="59"/>
    </location>
</feature>
<accession>A0A086TML5</accession>
<dbReference type="Proteomes" id="UP000243308">
    <property type="component" value="Unassembled WGS sequence"/>
</dbReference>
<feature type="compositionally biased region" description="Basic and acidic residues" evidence="1">
    <location>
        <begin position="283"/>
        <end position="299"/>
    </location>
</feature>
<organism evidence="2 3">
    <name type="scientific">Podila verticillata NRRL 6337</name>
    <dbReference type="NCBI Taxonomy" id="1069443"/>
    <lineage>
        <taxon>Eukaryota</taxon>
        <taxon>Fungi</taxon>
        <taxon>Fungi incertae sedis</taxon>
        <taxon>Mucoromycota</taxon>
        <taxon>Mortierellomycotina</taxon>
        <taxon>Mortierellomycetes</taxon>
        <taxon>Mortierellales</taxon>
        <taxon>Mortierellaceae</taxon>
        <taxon>Podila</taxon>
    </lineage>
</organism>
<feature type="region of interest" description="Disordered" evidence="1">
    <location>
        <begin position="197"/>
        <end position="217"/>
    </location>
</feature>
<proteinExistence type="predicted"/>
<feature type="compositionally biased region" description="Acidic residues" evidence="1">
    <location>
        <begin position="239"/>
        <end position="253"/>
    </location>
</feature>
<evidence type="ECO:0000256" key="1">
    <source>
        <dbReference type="SAM" id="MobiDB-lite"/>
    </source>
</evidence>
<dbReference type="EMBL" id="KN042429">
    <property type="protein sequence ID" value="KFH63192.1"/>
    <property type="molecule type" value="Genomic_DNA"/>
</dbReference>
<dbReference type="OrthoDB" id="2448377at2759"/>
<evidence type="ECO:0000313" key="3">
    <source>
        <dbReference type="Proteomes" id="UP000243308"/>
    </source>
</evidence>